<dbReference type="Proteomes" id="UP000501780">
    <property type="component" value="Chromosome"/>
</dbReference>
<accession>A0A6H0KMP3</accession>
<dbReference type="SUPFAM" id="SSF48452">
    <property type="entry name" value="TPR-like"/>
    <property type="match status" value="1"/>
</dbReference>
<comment type="similarity">
    <text evidence="2">Belongs to the SusD family.</text>
</comment>
<comment type="subcellular location">
    <subcellularLocation>
        <location evidence="1">Cell outer membrane</location>
    </subcellularLocation>
</comment>
<evidence type="ECO:0000256" key="1">
    <source>
        <dbReference type="ARBA" id="ARBA00004442"/>
    </source>
</evidence>
<keyword evidence="5" id="KW-0998">Cell outer membrane</keyword>
<sequence length="520" mass="59219">MKLKYLFLIPIVCSSCSDFLDVKPIGKLIPTEIEEFENLLNNESTIKYHFMDNNNTSFYSMLADNLSISENLDKYKYISSYVNKDVYAAYTFNVPYESPIKPQYTWEWGIYRAAGLFNNVIEGIEGLDGAAETENGKAVIAQAKAGRAWSYMVGGLGYGPMYNPNGDNSTKTIPYRTSGDPTVPNPDLVTTAELMQLVKKDLDDALDAPENVVNPCRANKAAVHALRAEYFMYMRDWTNMLKEASEAWNRSVALKGSVDNMIYDFNQCYYDDDPNADPAEGTDKELSLDLRGQDLLFNQSIHRENLFYRTAPAGCATTNGQSTYYPSDDFLALFDPDTDRRYQLFALRILGYSTTVGDVKYEDGIKRTYCRSSKMLTNQGITYPQLLLMKAEAEARTSDKTNALKDLNLLRKYRYSGDNTDLPNGSSLNEDELLYEILKERRRELPISSYQRTFDIKRFVYDTGKPWCQTTITHMIGSKTYSAPVDNEYYTLPKSNSIIEKNPQWGLEVDNRPYDPLGKK</sequence>
<evidence type="ECO:0000256" key="4">
    <source>
        <dbReference type="ARBA" id="ARBA00023136"/>
    </source>
</evidence>
<evidence type="ECO:0000313" key="7">
    <source>
        <dbReference type="EMBL" id="QIU93647.1"/>
    </source>
</evidence>
<keyword evidence="3" id="KW-0732">Signal</keyword>
<evidence type="ECO:0000256" key="3">
    <source>
        <dbReference type="ARBA" id="ARBA00022729"/>
    </source>
</evidence>
<proteinExistence type="inferred from homology"/>
<dbReference type="InterPro" id="IPR011990">
    <property type="entry name" value="TPR-like_helical_dom_sf"/>
</dbReference>
<gene>
    <name evidence="7" type="ORF">BacF7301_05555</name>
</gene>
<dbReference type="Gene3D" id="1.25.40.390">
    <property type="match status" value="1"/>
</dbReference>
<feature type="domain" description="RagB/SusD" evidence="6">
    <location>
        <begin position="386"/>
        <end position="471"/>
    </location>
</feature>
<dbReference type="AlphaFoldDB" id="A0A6H0KMP3"/>
<protein>
    <submittedName>
        <fullName evidence="7">RagB/SusD family nutrient uptake outer membrane protein</fullName>
    </submittedName>
</protein>
<dbReference type="InterPro" id="IPR012944">
    <property type="entry name" value="SusD_RagB_dom"/>
</dbReference>
<keyword evidence="8" id="KW-1185">Reference proteome</keyword>
<dbReference type="Pfam" id="PF07980">
    <property type="entry name" value="SusD_RagB"/>
    <property type="match status" value="1"/>
</dbReference>
<reference evidence="7 8" key="1">
    <citation type="submission" date="2020-03" db="EMBL/GenBank/DDBJ databases">
        <title>Genomic analysis of Bacteroides faecium CBA7301.</title>
        <authorList>
            <person name="Kim J."/>
            <person name="Roh S.W."/>
        </authorList>
    </citation>
    <scope>NUCLEOTIDE SEQUENCE [LARGE SCALE GENOMIC DNA]</scope>
    <source>
        <strain evidence="7 8">CBA7301</strain>
    </source>
</reference>
<dbReference type="GO" id="GO:0009279">
    <property type="term" value="C:cell outer membrane"/>
    <property type="evidence" value="ECO:0007669"/>
    <property type="project" value="UniProtKB-SubCell"/>
</dbReference>
<organism evidence="7 8">
    <name type="scientific">Bacteroides faecium</name>
    <dbReference type="NCBI Taxonomy" id="2715212"/>
    <lineage>
        <taxon>Bacteria</taxon>
        <taxon>Pseudomonadati</taxon>
        <taxon>Bacteroidota</taxon>
        <taxon>Bacteroidia</taxon>
        <taxon>Bacteroidales</taxon>
        <taxon>Bacteroidaceae</taxon>
        <taxon>Bacteroides</taxon>
    </lineage>
</organism>
<evidence type="ECO:0000259" key="6">
    <source>
        <dbReference type="Pfam" id="PF07980"/>
    </source>
</evidence>
<evidence type="ECO:0000256" key="5">
    <source>
        <dbReference type="ARBA" id="ARBA00023237"/>
    </source>
</evidence>
<dbReference type="EMBL" id="CP050831">
    <property type="protein sequence ID" value="QIU93647.1"/>
    <property type="molecule type" value="Genomic_DNA"/>
</dbReference>
<evidence type="ECO:0000313" key="8">
    <source>
        <dbReference type="Proteomes" id="UP000501780"/>
    </source>
</evidence>
<evidence type="ECO:0000256" key="2">
    <source>
        <dbReference type="ARBA" id="ARBA00006275"/>
    </source>
</evidence>
<dbReference type="RefSeq" id="WP_167960982.1">
    <property type="nucleotide sequence ID" value="NZ_CP050831.1"/>
</dbReference>
<keyword evidence="4" id="KW-0472">Membrane</keyword>
<name>A0A6H0KMP3_9BACE</name>
<dbReference type="KEGG" id="bfc:BacF7301_05555"/>